<dbReference type="Pfam" id="PF03167">
    <property type="entry name" value="UDG"/>
    <property type="match status" value="1"/>
</dbReference>
<dbReference type="InterPro" id="IPR015637">
    <property type="entry name" value="MUG/TDG"/>
</dbReference>
<sequence length="171" mass="19228">MMKLFTLPDLIQPKLKIVFCGLNPGLGSAKKGHHFMNKSNRFWKVLHLAGFTDQILEAKNDIDLLNYGYGITSAVSRATKKASDLSKGEFQKEAKILEKKILKNRPVFIAFLGKAAYVEISGKREIDWGLQDEEFGGAKVWVLPNPSGLNRNFSLEALVKSYSQLRKKSLK</sequence>
<keyword evidence="5" id="KW-0326">Glycosidase</keyword>
<dbReference type="SMART" id="SM00986">
    <property type="entry name" value="UDG"/>
    <property type="match status" value="1"/>
</dbReference>
<dbReference type="Gene3D" id="3.40.470.10">
    <property type="entry name" value="Uracil-DNA glycosylase-like domain"/>
    <property type="match status" value="1"/>
</dbReference>
<dbReference type="CDD" id="cd10028">
    <property type="entry name" value="UDG-F2_TDG_MUG"/>
    <property type="match status" value="1"/>
</dbReference>
<keyword evidence="3" id="KW-0234">DNA repair</keyword>
<proteinExistence type="predicted"/>
<evidence type="ECO:0000259" key="4">
    <source>
        <dbReference type="SMART" id="SM00986"/>
    </source>
</evidence>
<evidence type="ECO:0000313" key="6">
    <source>
        <dbReference type="Proteomes" id="UP001302274"/>
    </source>
</evidence>
<dbReference type="Proteomes" id="UP001302274">
    <property type="component" value="Unassembled WGS sequence"/>
</dbReference>
<dbReference type="SUPFAM" id="SSF52141">
    <property type="entry name" value="Uracil-DNA glycosylase-like"/>
    <property type="match status" value="1"/>
</dbReference>
<evidence type="ECO:0000256" key="3">
    <source>
        <dbReference type="ARBA" id="ARBA00023204"/>
    </source>
</evidence>
<accession>A0ABU5VT74</accession>
<comment type="caution">
    <text evidence="5">The sequence shown here is derived from an EMBL/GenBank/DDBJ whole genome shotgun (WGS) entry which is preliminary data.</text>
</comment>
<reference evidence="5 6" key="1">
    <citation type="submission" date="2023-11" db="EMBL/GenBank/DDBJ databases">
        <title>A Novel Polar Bacteriovorax (B. antarcticus) Isolated from the Biocrust in Antarctica.</title>
        <authorList>
            <person name="Mun W."/>
            <person name="Choi S.Y."/>
            <person name="Mitchell R.J."/>
        </authorList>
    </citation>
    <scope>NUCLEOTIDE SEQUENCE [LARGE SCALE GENOMIC DNA]</scope>
    <source>
        <strain evidence="5 6">PP10</strain>
    </source>
</reference>
<dbReference type="EC" id="3.2.2.28" evidence="5"/>
<keyword evidence="6" id="KW-1185">Reference proteome</keyword>
<evidence type="ECO:0000256" key="2">
    <source>
        <dbReference type="ARBA" id="ARBA00022801"/>
    </source>
</evidence>
<dbReference type="GO" id="GO:0016798">
    <property type="term" value="F:hydrolase activity, acting on glycosyl bonds"/>
    <property type="evidence" value="ECO:0007669"/>
    <property type="project" value="UniProtKB-KW"/>
</dbReference>
<dbReference type="PANTHER" id="PTHR12159">
    <property type="entry name" value="G/T AND G/U MISMATCH-SPECIFIC DNA GLYCOSYLASE"/>
    <property type="match status" value="1"/>
</dbReference>
<dbReference type="PANTHER" id="PTHR12159:SF9">
    <property type="entry name" value="G_T MISMATCH-SPECIFIC THYMINE DNA GLYCOSYLASE"/>
    <property type="match status" value="1"/>
</dbReference>
<dbReference type="InterPro" id="IPR005122">
    <property type="entry name" value="Uracil-DNA_glycosylase-like"/>
</dbReference>
<dbReference type="NCBIfam" id="NF007570">
    <property type="entry name" value="PRK10201.1"/>
    <property type="match status" value="1"/>
</dbReference>
<keyword evidence="1" id="KW-0227">DNA damage</keyword>
<organism evidence="5 6">
    <name type="scientific">Bacteriovorax antarcticus</name>
    <dbReference type="NCBI Taxonomy" id="3088717"/>
    <lineage>
        <taxon>Bacteria</taxon>
        <taxon>Pseudomonadati</taxon>
        <taxon>Bdellovibrionota</taxon>
        <taxon>Bacteriovoracia</taxon>
        <taxon>Bacteriovoracales</taxon>
        <taxon>Bacteriovoracaceae</taxon>
        <taxon>Bacteriovorax</taxon>
    </lineage>
</organism>
<protein>
    <submittedName>
        <fullName evidence="5">G/U mismatch-specific DNA glycosylase</fullName>
        <ecNumber evidence="5">3.2.2.28</ecNumber>
    </submittedName>
</protein>
<dbReference type="RefSeq" id="WP_323575942.1">
    <property type="nucleotide sequence ID" value="NZ_JAYGJQ010000001.1"/>
</dbReference>
<dbReference type="EMBL" id="JAYGJQ010000001">
    <property type="protein sequence ID" value="MEA9356256.1"/>
    <property type="molecule type" value="Genomic_DNA"/>
</dbReference>
<name>A0ABU5VT74_9BACT</name>
<keyword evidence="2 5" id="KW-0378">Hydrolase</keyword>
<dbReference type="InterPro" id="IPR036895">
    <property type="entry name" value="Uracil-DNA_glycosylase-like_sf"/>
</dbReference>
<feature type="domain" description="Uracil-DNA glycosylase-like" evidence="4">
    <location>
        <begin position="8"/>
        <end position="166"/>
    </location>
</feature>
<evidence type="ECO:0000313" key="5">
    <source>
        <dbReference type="EMBL" id="MEA9356256.1"/>
    </source>
</evidence>
<gene>
    <name evidence="5" type="primary">mug</name>
    <name evidence="5" type="ORF">SHI21_08585</name>
</gene>
<evidence type="ECO:0000256" key="1">
    <source>
        <dbReference type="ARBA" id="ARBA00022763"/>
    </source>
</evidence>
<dbReference type="SMART" id="SM00987">
    <property type="entry name" value="UreE_C"/>
    <property type="match status" value="1"/>
</dbReference>